<comment type="caution">
    <text evidence="3">The sequence shown here is derived from an EMBL/GenBank/DDBJ whole genome shotgun (WGS) entry which is preliminary data.</text>
</comment>
<dbReference type="EMBL" id="JBFTWV010000042">
    <property type="protein sequence ID" value="KAL2794693.1"/>
    <property type="molecule type" value="Genomic_DNA"/>
</dbReference>
<reference evidence="3 4" key="1">
    <citation type="submission" date="2024-07" db="EMBL/GenBank/DDBJ databases">
        <title>Section-level genome sequencing and comparative genomics of Aspergillus sections Usti and Cavernicolus.</title>
        <authorList>
            <consortium name="Lawrence Berkeley National Laboratory"/>
            <person name="Nybo J.L."/>
            <person name="Vesth T.C."/>
            <person name="Theobald S."/>
            <person name="Frisvad J.C."/>
            <person name="Larsen T.O."/>
            <person name="Kjaerboelling I."/>
            <person name="Rothschild-Mancinelli K."/>
            <person name="Lyhne E.K."/>
            <person name="Kogle M.E."/>
            <person name="Barry K."/>
            <person name="Clum A."/>
            <person name="Na H."/>
            <person name="Ledsgaard L."/>
            <person name="Lin J."/>
            <person name="Lipzen A."/>
            <person name="Kuo A."/>
            <person name="Riley R."/>
            <person name="Mondo S."/>
            <person name="Labutti K."/>
            <person name="Haridas S."/>
            <person name="Pangalinan J."/>
            <person name="Salamov A.A."/>
            <person name="Simmons B.A."/>
            <person name="Magnuson J.K."/>
            <person name="Chen J."/>
            <person name="Drula E."/>
            <person name="Henrissat B."/>
            <person name="Wiebenga A."/>
            <person name="Lubbers R.J."/>
            <person name="Gomes A.C."/>
            <person name="Makela M.R."/>
            <person name="Stajich J."/>
            <person name="Grigoriev I.V."/>
            <person name="Mortensen U.H."/>
            <person name="De Vries R.P."/>
            <person name="Baker S.E."/>
            <person name="Andersen M.R."/>
        </authorList>
    </citation>
    <scope>NUCLEOTIDE SEQUENCE [LARGE SCALE GENOMIC DNA]</scope>
    <source>
        <strain evidence="3 4">CBS 209.92</strain>
    </source>
</reference>
<sequence>MNRRLSSGVPNAYSGGFSEAIQRQLERVNLPDKIKCKTCHKWRLIASFSKRQLSIVRHAVHEQGNRALSTAHASCLTCTNGQITELTCIVCEQTKALDGFANNQRKEHENARCLRCVQGHADAEPVVDENKLLTDSEFSTTLTASHAASLTGSTPFTGSTQASALNGCTTAFENHSMRTVGLGGNDSFESERHDAASSSAHDQLGLTDGVSVHSEWGAWGVTASRAPSTVTTDDRHRKFAKIKAWKPEPMKENVVARAPVTKTEDHDNGYEEEDEEWVL</sequence>
<evidence type="ECO:0000313" key="4">
    <source>
        <dbReference type="Proteomes" id="UP001610563"/>
    </source>
</evidence>
<evidence type="ECO:0000256" key="1">
    <source>
        <dbReference type="SAM" id="MobiDB-lite"/>
    </source>
</evidence>
<evidence type="ECO:0000259" key="2">
    <source>
        <dbReference type="Pfam" id="PF12898"/>
    </source>
</evidence>
<accession>A0ABR4G6R2</accession>
<gene>
    <name evidence="3" type="ORF">BJX66DRAFT_191325</name>
</gene>
<keyword evidence="4" id="KW-1185">Reference proteome</keyword>
<dbReference type="Proteomes" id="UP001610563">
    <property type="component" value="Unassembled WGS sequence"/>
</dbReference>
<feature type="domain" description="Stc1" evidence="2">
    <location>
        <begin position="35"/>
        <end position="118"/>
    </location>
</feature>
<name>A0ABR4G6R2_9EURO</name>
<feature type="region of interest" description="Disordered" evidence="1">
    <location>
        <begin position="253"/>
        <end position="279"/>
    </location>
</feature>
<organism evidence="3 4">
    <name type="scientific">Aspergillus keveii</name>
    <dbReference type="NCBI Taxonomy" id="714993"/>
    <lineage>
        <taxon>Eukaryota</taxon>
        <taxon>Fungi</taxon>
        <taxon>Dikarya</taxon>
        <taxon>Ascomycota</taxon>
        <taxon>Pezizomycotina</taxon>
        <taxon>Eurotiomycetes</taxon>
        <taxon>Eurotiomycetidae</taxon>
        <taxon>Eurotiales</taxon>
        <taxon>Aspergillaceae</taxon>
        <taxon>Aspergillus</taxon>
        <taxon>Aspergillus subgen. Nidulantes</taxon>
    </lineage>
</organism>
<evidence type="ECO:0000313" key="3">
    <source>
        <dbReference type="EMBL" id="KAL2794693.1"/>
    </source>
</evidence>
<dbReference type="InterPro" id="IPR024630">
    <property type="entry name" value="Stc1"/>
</dbReference>
<proteinExistence type="predicted"/>
<feature type="compositionally biased region" description="Acidic residues" evidence="1">
    <location>
        <begin position="270"/>
        <end position="279"/>
    </location>
</feature>
<protein>
    <submittedName>
        <fullName evidence="3">Stc1 domain-containing protein</fullName>
    </submittedName>
</protein>
<dbReference type="Pfam" id="PF12898">
    <property type="entry name" value="Stc1"/>
    <property type="match status" value="1"/>
</dbReference>